<dbReference type="PANTHER" id="PTHR33508">
    <property type="entry name" value="UPF0056 MEMBRANE PROTEIN YHCE"/>
    <property type="match status" value="1"/>
</dbReference>
<dbReference type="KEGG" id="wsu:WS0931"/>
<reference evidence="8 9" key="1">
    <citation type="journal article" date="2003" name="Proc. Natl. Acad. Sci. U.S.A.">
        <title>Complete genome sequence and analysis of Wolinella succinogenes.</title>
        <authorList>
            <person name="Baar C."/>
            <person name="Eppinger M."/>
            <person name="Raddatz G."/>
            <person name="Simon JM."/>
            <person name="Lanz C."/>
            <person name="Klimmek O."/>
            <person name="Nandakumar R."/>
            <person name="Gross R."/>
            <person name="Rosinus A."/>
            <person name="Keller H."/>
            <person name="Jagtap P."/>
            <person name="Linke B."/>
            <person name="Meyer F."/>
            <person name="Lederer H."/>
            <person name="Schuster S.C."/>
        </authorList>
    </citation>
    <scope>NUCLEOTIDE SEQUENCE [LARGE SCALE GENOMIC DNA]</scope>
    <source>
        <strain evidence="9">ATCC 29543 / DSM 1740 / CCUG 13145 / JCM 31913 / LMG 7466 / NCTC 11488 / FDC 602W</strain>
    </source>
</reference>
<evidence type="ECO:0000256" key="6">
    <source>
        <dbReference type="ARBA" id="ARBA00023136"/>
    </source>
</evidence>
<dbReference type="eggNOG" id="COG2095">
    <property type="taxonomic scope" value="Bacteria"/>
</dbReference>
<keyword evidence="3" id="KW-1003">Cell membrane</keyword>
<name>Q7MRY7_WOLSU</name>
<evidence type="ECO:0000313" key="9">
    <source>
        <dbReference type="Proteomes" id="UP000000422"/>
    </source>
</evidence>
<evidence type="ECO:0000256" key="1">
    <source>
        <dbReference type="ARBA" id="ARBA00004651"/>
    </source>
</evidence>
<feature type="transmembrane region" description="Helical" evidence="7">
    <location>
        <begin position="185"/>
        <end position="206"/>
    </location>
</feature>
<evidence type="ECO:0000256" key="3">
    <source>
        <dbReference type="ARBA" id="ARBA00022475"/>
    </source>
</evidence>
<feature type="transmembrane region" description="Helical" evidence="7">
    <location>
        <begin position="55"/>
        <end position="74"/>
    </location>
</feature>
<evidence type="ECO:0000313" key="8">
    <source>
        <dbReference type="EMBL" id="CAE10035.1"/>
    </source>
</evidence>
<organism evidence="9">
    <name type="scientific">Wolinella succinogenes (strain ATCC 29543 / DSM 1740 / CCUG 13145 / JCM 31913 / LMG 7466 / NCTC 11488 / FDC 602W)</name>
    <name type="common">Vibrio succinogenes</name>
    <dbReference type="NCBI Taxonomy" id="273121"/>
    <lineage>
        <taxon>Bacteria</taxon>
        <taxon>Pseudomonadati</taxon>
        <taxon>Campylobacterota</taxon>
        <taxon>Epsilonproteobacteria</taxon>
        <taxon>Campylobacterales</taxon>
        <taxon>Helicobacteraceae</taxon>
        <taxon>Wolinella</taxon>
    </lineage>
</organism>
<feature type="transmembrane region" description="Helical" evidence="7">
    <location>
        <begin position="80"/>
        <end position="98"/>
    </location>
</feature>
<comment type="similarity">
    <text evidence="2 7">Belongs to the UPF0056 (MarC) family.</text>
</comment>
<evidence type="ECO:0000256" key="5">
    <source>
        <dbReference type="ARBA" id="ARBA00022989"/>
    </source>
</evidence>
<sequence>MLHFRQIFSKVFLVSPLSLFFAIYVKFFFILSPFFVLSVFLSLTKEMSRPAMGKLALRTTVAILIASFVLFFFGEGIFKVLGITIDSFRIGAGALLFLSAVSLIQDKKIMIGDEVGDPAVVPLAIPVTVGPATTGMLLVMGAETKELVEMVVSLSALFGAVVSTGILLYLGSYLEQLIGKIGISILTKLTGLFLAALSAEIIFTGVKNSLTL</sequence>
<dbReference type="HOGENOM" id="CLU_079909_2_1_7"/>
<dbReference type="InterPro" id="IPR002771">
    <property type="entry name" value="Multi_antbiot-R_MarC"/>
</dbReference>
<evidence type="ECO:0000256" key="4">
    <source>
        <dbReference type="ARBA" id="ARBA00022692"/>
    </source>
</evidence>
<dbReference type="EMBL" id="BX571659">
    <property type="protein sequence ID" value="CAE10035.1"/>
    <property type="molecule type" value="Genomic_DNA"/>
</dbReference>
<feature type="transmembrane region" description="Helical" evidence="7">
    <location>
        <begin position="119"/>
        <end position="139"/>
    </location>
</feature>
<dbReference type="GO" id="GO:0005886">
    <property type="term" value="C:plasma membrane"/>
    <property type="evidence" value="ECO:0007669"/>
    <property type="project" value="UniProtKB-SubCell"/>
</dbReference>
<evidence type="ECO:0000256" key="2">
    <source>
        <dbReference type="ARBA" id="ARBA00009784"/>
    </source>
</evidence>
<keyword evidence="4 7" id="KW-0812">Transmembrane</keyword>
<dbReference type="AlphaFoldDB" id="Q7MRY7"/>
<keyword evidence="6 7" id="KW-0472">Membrane</keyword>
<protein>
    <recommendedName>
        <fullName evidence="7">UPF0056 inner membrane protein</fullName>
    </recommendedName>
</protein>
<dbReference type="PANTHER" id="PTHR33508:SF1">
    <property type="entry name" value="UPF0056 MEMBRANE PROTEIN YHCE"/>
    <property type="match status" value="1"/>
</dbReference>
<accession>Q7MRY7</accession>
<gene>
    <name evidence="8" type="ordered locus">WS0931</name>
</gene>
<dbReference type="STRING" id="273121.WS0931"/>
<keyword evidence="9" id="KW-1185">Reference proteome</keyword>
<comment type="subcellular location">
    <subcellularLocation>
        <location evidence="7">Cell inner membrane</location>
        <topology evidence="7">Multi-pass membrane protein</topology>
    </subcellularLocation>
    <subcellularLocation>
        <location evidence="1">Cell membrane</location>
        <topology evidence="1">Multi-pass membrane protein</topology>
    </subcellularLocation>
</comment>
<proteinExistence type="inferred from homology"/>
<dbReference type="Pfam" id="PF01914">
    <property type="entry name" value="MarC"/>
    <property type="match status" value="1"/>
</dbReference>
<feature type="transmembrane region" description="Helical" evidence="7">
    <location>
        <begin position="20"/>
        <end position="43"/>
    </location>
</feature>
<evidence type="ECO:0000256" key="7">
    <source>
        <dbReference type="RuleBase" id="RU362048"/>
    </source>
</evidence>
<feature type="transmembrane region" description="Helical" evidence="7">
    <location>
        <begin position="151"/>
        <end position="173"/>
    </location>
</feature>
<dbReference type="Proteomes" id="UP000000422">
    <property type="component" value="Chromosome"/>
</dbReference>
<keyword evidence="5 7" id="KW-1133">Transmembrane helix</keyword>